<feature type="signal peptide" evidence="1">
    <location>
        <begin position="1"/>
        <end position="21"/>
    </location>
</feature>
<dbReference type="EMBL" id="CP022347">
    <property type="protein sequence ID" value="ASQ29760.1"/>
    <property type="molecule type" value="Genomic_DNA"/>
</dbReference>
<proteinExistence type="predicted"/>
<gene>
    <name evidence="2" type="ORF">CAV_0088</name>
</gene>
<dbReference type="AlphaFoldDB" id="A0A222MVX2"/>
<dbReference type="OrthoDB" id="5363081at2"/>
<protein>
    <submittedName>
        <fullName evidence="2">DUF1425 domain protein</fullName>
    </submittedName>
</protein>
<dbReference type="RefSeq" id="WP_094324557.1">
    <property type="nucleotide sequence ID" value="NZ_CP022347.1"/>
</dbReference>
<organism evidence="2 3">
    <name type="scientific">Campylobacter avium LMG 24591</name>
    <dbReference type="NCBI Taxonomy" id="522484"/>
    <lineage>
        <taxon>Bacteria</taxon>
        <taxon>Pseudomonadati</taxon>
        <taxon>Campylobacterota</taxon>
        <taxon>Epsilonproteobacteria</taxon>
        <taxon>Campylobacterales</taxon>
        <taxon>Campylobacteraceae</taxon>
        <taxon>Campylobacter</taxon>
    </lineage>
</organism>
<keyword evidence="3" id="KW-1185">Reference proteome</keyword>
<dbReference type="InterPro" id="IPR038483">
    <property type="entry name" value="YcfL-like_sf"/>
</dbReference>
<dbReference type="KEGG" id="cavi:CAV_0088"/>
<accession>A0A222MVX2</accession>
<dbReference type="Proteomes" id="UP000201169">
    <property type="component" value="Chromosome"/>
</dbReference>
<dbReference type="Gene3D" id="2.60.40.3230">
    <property type="match status" value="1"/>
</dbReference>
<evidence type="ECO:0000256" key="1">
    <source>
        <dbReference type="SAM" id="SignalP"/>
    </source>
</evidence>
<sequence>MKRIFMFFTAFAVLFVFNACASKAVDPMQERIEKHIVFEGLSKDIVKSFNYRTNSNSLLEVELILLSRNDKTISYEISWFDEDGFKIQGPAYADKKDKLKLKKNKEFVVQRVAANKDAVSFKIILKKG</sequence>
<evidence type="ECO:0000313" key="3">
    <source>
        <dbReference type="Proteomes" id="UP000201169"/>
    </source>
</evidence>
<feature type="chain" id="PRO_5012488367" evidence="1">
    <location>
        <begin position="22"/>
        <end position="128"/>
    </location>
</feature>
<dbReference type="InterPro" id="IPR010824">
    <property type="entry name" value="DUF1425"/>
</dbReference>
<name>A0A222MVX2_9BACT</name>
<reference evidence="2 3" key="1">
    <citation type="submission" date="2017-07" db="EMBL/GenBank/DDBJ databases">
        <title>Analysis of two Campylobacter avium genomes and identification of a novel hippuricase gene.</title>
        <authorList>
            <person name="Miller W.G."/>
            <person name="Chapman M.H."/>
            <person name="Yee E."/>
            <person name="Revez J."/>
            <person name="Bono J.L."/>
            <person name="Rossi M."/>
        </authorList>
    </citation>
    <scope>NUCLEOTIDE SEQUENCE [LARGE SCALE GENOMIC DNA]</scope>
    <source>
        <strain evidence="2 3">LMG 24591</strain>
    </source>
</reference>
<evidence type="ECO:0000313" key="2">
    <source>
        <dbReference type="EMBL" id="ASQ29760.1"/>
    </source>
</evidence>
<dbReference type="Pfam" id="PF07233">
    <property type="entry name" value="DUF1425"/>
    <property type="match status" value="1"/>
</dbReference>
<keyword evidence="1" id="KW-0732">Signal</keyword>